<dbReference type="EMBL" id="CAJVPT010006559">
    <property type="protein sequence ID" value="CAG8532193.1"/>
    <property type="molecule type" value="Genomic_DNA"/>
</dbReference>
<evidence type="ECO:0000313" key="1">
    <source>
        <dbReference type="EMBL" id="CAG8532193.1"/>
    </source>
</evidence>
<name>A0ACA9LNE7_9GLOM</name>
<gene>
    <name evidence="1" type="ORF">ACOLOM_LOCUS4119</name>
</gene>
<comment type="caution">
    <text evidence="1">The sequence shown here is derived from an EMBL/GenBank/DDBJ whole genome shotgun (WGS) entry which is preliminary data.</text>
</comment>
<sequence length="313" mass="36664">MERKNSDIETNANVEMEETYSMSNATTDVDAYMDVDDASTHNMTAAAAQLTYNAVSTFAPFIPYVDSIFAVIEEIIKIYDNVEYNKKTCRILVDRVETVNMVIRKLVRRKDEEKLFCNQDYYHAFIRLDQTLKIIKRFVRDVSQYKNFRKVLFAKNIQEECQDLIRKLETACDDLKFGIIISLEEKQREQAILKEDFENMINMMDSWDEKLNLITAQISEMKNTDHKLKVDIIEPTRLSGRTTMTRGKIIKKITREDNVHTTAKLANFNFSREINQGSIEINDISELVRWMAPEKLIRGGKPRNYTYPCEVFR</sequence>
<reference evidence="1" key="1">
    <citation type="submission" date="2021-06" db="EMBL/GenBank/DDBJ databases">
        <authorList>
            <person name="Kallberg Y."/>
            <person name="Tangrot J."/>
            <person name="Rosling A."/>
        </authorList>
    </citation>
    <scope>NUCLEOTIDE SEQUENCE</scope>
    <source>
        <strain evidence="1">CL356</strain>
    </source>
</reference>
<accession>A0ACA9LNE7</accession>
<dbReference type="Proteomes" id="UP000789525">
    <property type="component" value="Unassembled WGS sequence"/>
</dbReference>
<protein>
    <submittedName>
        <fullName evidence="1">16318_t:CDS:1</fullName>
    </submittedName>
</protein>
<keyword evidence="2" id="KW-1185">Reference proteome</keyword>
<organism evidence="1 2">
    <name type="scientific">Acaulospora colombiana</name>
    <dbReference type="NCBI Taxonomy" id="27376"/>
    <lineage>
        <taxon>Eukaryota</taxon>
        <taxon>Fungi</taxon>
        <taxon>Fungi incertae sedis</taxon>
        <taxon>Mucoromycota</taxon>
        <taxon>Glomeromycotina</taxon>
        <taxon>Glomeromycetes</taxon>
        <taxon>Diversisporales</taxon>
        <taxon>Acaulosporaceae</taxon>
        <taxon>Acaulospora</taxon>
    </lineage>
</organism>
<proteinExistence type="predicted"/>
<evidence type="ECO:0000313" key="2">
    <source>
        <dbReference type="Proteomes" id="UP000789525"/>
    </source>
</evidence>